<comment type="caution">
    <text evidence="2">The sequence shown here is derived from an EMBL/GenBank/DDBJ whole genome shotgun (WGS) entry which is preliminary data.</text>
</comment>
<evidence type="ECO:0000313" key="3">
    <source>
        <dbReference type="Proteomes" id="UP001209878"/>
    </source>
</evidence>
<evidence type="ECO:0000313" key="2">
    <source>
        <dbReference type="EMBL" id="KAK2165866.1"/>
    </source>
</evidence>
<keyword evidence="3" id="KW-1185">Reference proteome</keyword>
<dbReference type="InterPro" id="IPR052831">
    <property type="entry name" value="Apoptosis_promoter"/>
</dbReference>
<accession>A0AAD9NF02</accession>
<feature type="coiled-coil region" evidence="1">
    <location>
        <begin position="22"/>
        <end position="113"/>
    </location>
</feature>
<dbReference type="GO" id="GO:0005689">
    <property type="term" value="C:U12-type spliceosomal complex"/>
    <property type="evidence" value="ECO:0007669"/>
    <property type="project" value="TreeGrafter"/>
</dbReference>
<dbReference type="InterPro" id="IPR031974">
    <property type="entry name" value="PDCD7"/>
</dbReference>
<dbReference type="PANTHER" id="PTHR48190">
    <property type="entry name" value="PROGRAMMED CELL DEATH PROTEIN 7"/>
    <property type="match status" value="1"/>
</dbReference>
<sequence length="145" mass="17233">MKAAADDTLREVRSKLTDTKKALQLMTDLQKLRQVRKEMAEKKGLYVRHDVDKNFETRLSSMVDLLTRQNETYETEKDLLEVMLETEQQETEERQQEEQLRRLAAREQRVERRIRRVLFGHDGELTRTPPAGQFAPSFVCHMFCY</sequence>
<dbReference type="Pfam" id="PF16021">
    <property type="entry name" value="PDCD7"/>
    <property type="match status" value="1"/>
</dbReference>
<dbReference type="AlphaFoldDB" id="A0AAD9NF02"/>
<protein>
    <submittedName>
        <fullName evidence="2">Uncharacterized protein</fullName>
    </submittedName>
</protein>
<dbReference type="Proteomes" id="UP001209878">
    <property type="component" value="Unassembled WGS sequence"/>
</dbReference>
<dbReference type="EMBL" id="JAODUO010001345">
    <property type="protein sequence ID" value="KAK2165866.1"/>
    <property type="molecule type" value="Genomic_DNA"/>
</dbReference>
<keyword evidence="1" id="KW-0175">Coiled coil</keyword>
<gene>
    <name evidence="2" type="ORF">NP493_1346g00017</name>
</gene>
<dbReference type="PANTHER" id="PTHR48190:SF2">
    <property type="entry name" value="PROGRAMMED CELL DEATH PROTEIN 7"/>
    <property type="match status" value="1"/>
</dbReference>
<evidence type="ECO:0000256" key="1">
    <source>
        <dbReference type="SAM" id="Coils"/>
    </source>
</evidence>
<organism evidence="2 3">
    <name type="scientific">Ridgeia piscesae</name>
    <name type="common">Tubeworm</name>
    <dbReference type="NCBI Taxonomy" id="27915"/>
    <lineage>
        <taxon>Eukaryota</taxon>
        <taxon>Metazoa</taxon>
        <taxon>Spiralia</taxon>
        <taxon>Lophotrochozoa</taxon>
        <taxon>Annelida</taxon>
        <taxon>Polychaeta</taxon>
        <taxon>Sedentaria</taxon>
        <taxon>Canalipalpata</taxon>
        <taxon>Sabellida</taxon>
        <taxon>Siboglinidae</taxon>
        <taxon>Ridgeia</taxon>
    </lineage>
</organism>
<reference evidence="2" key="1">
    <citation type="journal article" date="2023" name="Mol. Biol. Evol.">
        <title>Third-Generation Sequencing Reveals the Adaptive Role of the Epigenome in Three Deep-Sea Polychaetes.</title>
        <authorList>
            <person name="Perez M."/>
            <person name="Aroh O."/>
            <person name="Sun Y."/>
            <person name="Lan Y."/>
            <person name="Juniper S.K."/>
            <person name="Young C.R."/>
            <person name="Angers B."/>
            <person name="Qian P.Y."/>
        </authorList>
    </citation>
    <scope>NUCLEOTIDE SEQUENCE</scope>
    <source>
        <strain evidence="2">R07B-5</strain>
    </source>
</reference>
<name>A0AAD9NF02_RIDPI</name>
<proteinExistence type="predicted"/>